<evidence type="ECO:0000256" key="1">
    <source>
        <dbReference type="SAM" id="Coils"/>
    </source>
</evidence>
<keyword evidence="4" id="KW-1185">Reference proteome</keyword>
<dbReference type="EMBL" id="FNZK01000010">
    <property type="protein sequence ID" value="SEJ54788.1"/>
    <property type="molecule type" value="Genomic_DNA"/>
</dbReference>
<gene>
    <name evidence="3" type="ORF">SAMN05660742_11031</name>
</gene>
<proteinExistence type="predicted"/>
<feature type="transmembrane region" description="Helical" evidence="2">
    <location>
        <begin position="5"/>
        <end position="24"/>
    </location>
</feature>
<accession>A0A1H6ZNG1</accession>
<dbReference type="RefSeq" id="WP_091831617.1">
    <property type="nucleotide sequence ID" value="NZ_FNZK01000010.1"/>
</dbReference>
<organism evidence="3 4">
    <name type="scientific">Propionispira arboris</name>
    <dbReference type="NCBI Taxonomy" id="84035"/>
    <lineage>
        <taxon>Bacteria</taxon>
        <taxon>Bacillati</taxon>
        <taxon>Bacillota</taxon>
        <taxon>Negativicutes</taxon>
        <taxon>Selenomonadales</taxon>
        <taxon>Selenomonadaceae</taxon>
        <taxon>Propionispira</taxon>
    </lineage>
</organism>
<keyword evidence="2" id="KW-0812">Transmembrane</keyword>
<name>A0A1H6ZNG1_9FIRM</name>
<sequence>MKNRLLIAILSGITLVLFCGIFVVDPSIRIIIVGVFGTLAACLIYIGLDFINTRLLKDEAKRAETLSEKFSGLSDIALTWRKDFNDYLVTRNDTHRNNGIVISQISGEINLLIDSISRQTETLLQIKEDDNIVKSLDEIEAQIQTLNRMNAETQKMHNKTLLEKFEGLGTQNKEIIQSMYNIEKNTCEINKISEKQFLHMQENIELLFRSVEKVVSQDEKVQEKLSTEITSMQMTLLEVQKQFAENAKMQLQEQTQLMQNYLNKMEKTIKGIMESFEDNSQQCLNGIEDNVSHDVKALCNDILDVVETMEVQQEGLNKIIQEQPKLIESFKNELTNMHEEYCSMNENDITLMEKMLNAK</sequence>
<feature type="coiled-coil region" evidence="1">
    <location>
        <begin position="234"/>
        <end position="264"/>
    </location>
</feature>
<keyword evidence="1" id="KW-0175">Coiled coil</keyword>
<keyword evidence="2" id="KW-1133">Transmembrane helix</keyword>
<evidence type="ECO:0000313" key="3">
    <source>
        <dbReference type="EMBL" id="SEJ54788.1"/>
    </source>
</evidence>
<dbReference type="AlphaFoldDB" id="A0A1H6ZNG1"/>
<feature type="transmembrane region" description="Helical" evidence="2">
    <location>
        <begin position="30"/>
        <end position="51"/>
    </location>
</feature>
<evidence type="ECO:0000256" key="2">
    <source>
        <dbReference type="SAM" id="Phobius"/>
    </source>
</evidence>
<protein>
    <submittedName>
        <fullName evidence="3">Uncharacterized protein</fullName>
    </submittedName>
</protein>
<dbReference type="Proteomes" id="UP000199662">
    <property type="component" value="Unassembled WGS sequence"/>
</dbReference>
<keyword evidence="2" id="KW-0472">Membrane</keyword>
<reference evidence="3 4" key="1">
    <citation type="submission" date="2016-10" db="EMBL/GenBank/DDBJ databases">
        <authorList>
            <person name="de Groot N.N."/>
        </authorList>
    </citation>
    <scope>NUCLEOTIDE SEQUENCE [LARGE SCALE GENOMIC DNA]</scope>
    <source>
        <strain evidence="3 4">DSM 2179</strain>
    </source>
</reference>
<evidence type="ECO:0000313" key="4">
    <source>
        <dbReference type="Proteomes" id="UP000199662"/>
    </source>
</evidence>
<dbReference type="STRING" id="84035.SAMN05660742_11031"/>